<protein>
    <submittedName>
        <fullName evidence="1">Uncharacterized protein</fullName>
    </submittedName>
</protein>
<accession>A0A6S6VWU1</accession>
<evidence type="ECO:0000313" key="1">
    <source>
        <dbReference type="EMBL" id="CAE7022120.1"/>
    </source>
</evidence>
<dbReference type="AlphaFoldDB" id="A0A6S6VWU1"/>
<organism evidence="1 2">
    <name type="scientific">Pyrenophora teres f. teres</name>
    <dbReference type="NCBI Taxonomy" id="97479"/>
    <lineage>
        <taxon>Eukaryota</taxon>
        <taxon>Fungi</taxon>
        <taxon>Dikarya</taxon>
        <taxon>Ascomycota</taxon>
        <taxon>Pezizomycotina</taxon>
        <taxon>Dothideomycetes</taxon>
        <taxon>Pleosporomycetidae</taxon>
        <taxon>Pleosporales</taxon>
        <taxon>Pleosporineae</taxon>
        <taxon>Pleosporaceae</taxon>
        <taxon>Pyrenophora</taxon>
    </lineage>
</organism>
<gene>
    <name evidence="1" type="ORF">PTTW11_03376</name>
</gene>
<dbReference type="EMBL" id="HG992979">
    <property type="protein sequence ID" value="CAE7022120.1"/>
    <property type="molecule type" value="Genomic_DNA"/>
</dbReference>
<dbReference type="Proteomes" id="UP000472372">
    <property type="component" value="Chromosome 3"/>
</dbReference>
<proteinExistence type="predicted"/>
<name>A0A6S6VWU1_9PLEO</name>
<reference evidence="1" key="1">
    <citation type="submission" date="2021-02" db="EMBL/GenBank/DDBJ databases">
        <authorList>
            <person name="Syme A R."/>
            <person name="Syme A R."/>
            <person name="Moolhuijzen P."/>
        </authorList>
    </citation>
    <scope>NUCLEOTIDE SEQUENCE</scope>
    <source>
        <strain evidence="1">W1-1</strain>
    </source>
</reference>
<evidence type="ECO:0000313" key="2">
    <source>
        <dbReference type="Proteomes" id="UP000472372"/>
    </source>
</evidence>
<sequence length="177" mass="19937">MLKELAEEDEDDEDKAVMSRDRISVSFSQRFEEAVALSSAGIPPERFLLTFHQSTNTEAVPPRFETIVRDAAWQSAMERALAVTPPQNPMSLPSMGCWFSESFTRFMLDIQQHNGFVHFDIGNPSVADVSLPLGEEVHPLLVDDSWSKDVGNRKANPLSPLPSWQNMLLGYLDRDED</sequence>